<dbReference type="InterPro" id="IPR020846">
    <property type="entry name" value="MFS_dom"/>
</dbReference>
<feature type="transmembrane region" description="Helical" evidence="6">
    <location>
        <begin position="282"/>
        <end position="302"/>
    </location>
</feature>
<feature type="transmembrane region" description="Helical" evidence="6">
    <location>
        <begin position="59"/>
        <end position="86"/>
    </location>
</feature>
<evidence type="ECO:0000313" key="9">
    <source>
        <dbReference type="Proteomes" id="UP000830167"/>
    </source>
</evidence>
<dbReference type="SUPFAM" id="SSF103473">
    <property type="entry name" value="MFS general substrate transporter"/>
    <property type="match status" value="1"/>
</dbReference>
<feature type="transmembrane region" description="Helical" evidence="6">
    <location>
        <begin position="431"/>
        <end position="451"/>
    </location>
</feature>
<evidence type="ECO:0000256" key="6">
    <source>
        <dbReference type="SAM" id="Phobius"/>
    </source>
</evidence>
<keyword evidence="9" id="KW-1185">Reference proteome</keyword>
<dbReference type="InterPro" id="IPR052528">
    <property type="entry name" value="Sugar_transport-like"/>
</dbReference>
<keyword evidence="5 6" id="KW-0472">Membrane</keyword>
<name>A0ABY4CE15_9BACL</name>
<evidence type="ECO:0000256" key="5">
    <source>
        <dbReference type="ARBA" id="ARBA00023136"/>
    </source>
</evidence>
<evidence type="ECO:0000256" key="4">
    <source>
        <dbReference type="ARBA" id="ARBA00022989"/>
    </source>
</evidence>
<dbReference type="InterPro" id="IPR011701">
    <property type="entry name" value="MFS"/>
</dbReference>
<dbReference type="RefSeq" id="WP_347435394.1">
    <property type="nucleotide sequence ID" value="NZ_CP089291.1"/>
</dbReference>
<dbReference type="EMBL" id="CP089291">
    <property type="protein sequence ID" value="UOF88715.1"/>
    <property type="molecule type" value="Genomic_DNA"/>
</dbReference>
<evidence type="ECO:0000259" key="7">
    <source>
        <dbReference type="PROSITE" id="PS50850"/>
    </source>
</evidence>
<keyword evidence="3 6" id="KW-0812">Transmembrane</keyword>
<comment type="subcellular location">
    <subcellularLocation>
        <location evidence="1">Cell membrane</location>
        <topology evidence="1">Multi-pass membrane protein</topology>
    </subcellularLocation>
</comment>
<proteinExistence type="predicted"/>
<keyword evidence="2" id="KW-0813">Transport</keyword>
<feature type="transmembrane region" description="Helical" evidence="6">
    <location>
        <begin position="201"/>
        <end position="219"/>
    </location>
</feature>
<evidence type="ECO:0000256" key="3">
    <source>
        <dbReference type="ARBA" id="ARBA00022692"/>
    </source>
</evidence>
<organism evidence="8 9">
    <name type="scientific">Fodinisporobacter ferrooxydans</name>
    <dbReference type="NCBI Taxonomy" id="2901836"/>
    <lineage>
        <taxon>Bacteria</taxon>
        <taxon>Bacillati</taxon>
        <taxon>Bacillota</taxon>
        <taxon>Bacilli</taxon>
        <taxon>Bacillales</taxon>
        <taxon>Alicyclobacillaceae</taxon>
        <taxon>Fodinisporobacter</taxon>
    </lineage>
</organism>
<keyword evidence="4 6" id="KW-1133">Transmembrane helix</keyword>
<sequence>MKHPKGSIGIRKWGLILENKSSKTRLEFKAGLCMIRWIENLHEKTGWDDGDMDAKKRNFILMFIDPIVFTIGMTFLSVNAVMTYFLSNLGASTFEIGLANALVSIGAFVSQPIFAKKVMNLPYKLKTFVKLLFAQRIFFLAFILTIPFFSVSHPHFMVMLFLICWLGFNFFVGSYGPFYMSLFVKMIAVQQRGRLKGYSGGIGNLLGLGIAYLIGILLADIKFPYNYTVVFAIGIILLLIDVFVFALMKELPDQITKININYFQYYKSIPKNFSDNPTFKKIVIAFSFMIISQVSLAYYTLYAVRDFAANSMQIALFTGLAGLVNFLGNICFGILADKRSHRFVLIAASACGAFAGIFALTIHQLWAVFVAFALTNVCLTGYNLSNGILIIETVTKEKLPMCISINTVITLIVSSIVTIGSSFLIDTFSFSIVFLITAIAGIIGCVVLYSYDSSRIRIRSNTM</sequence>
<dbReference type="PANTHER" id="PTHR23526">
    <property type="entry name" value="INTEGRAL MEMBRANE TRANSPORT PROTEIN-RELATED"/>
    <property type="match status" value="1"/>
</dbReference>
<evidence type="ECO:0000256" key="1">
    <source>
        <dbReference type="ARBA" id="ARBA00004651"/>
    </source>
</evidence>
<feature type="domain" description="Major facilitator superfamily (MFS) profile" evidence="7">
    <location>
        <begin position="58"/>
        <end position="456"/>
    </location>
</feature>
<evidence type="ECO:0000313" key="8">
    <source>
        <dbReference type="EMBL" id="UOF88715.1"/>
    </source>
</evidence>
<feature type="transmembrane region" description="Helical" evidence="6">
    <location>
        <begin position="403"/>
        <end position="425"/>
    </location>
</feature>
<feature type="transmembrane region" description="Helical" evidence="6">
    <location>
        <begin position="314"/>
        <end position="336"/>
    </location>
</feature>
<protein>
    <submittedName>
        <fullName evidence="8">MFS transporter</fullName>
    </submittedName>
</protein>
<feature type="transmembrane region" description="Helical" evidence="6">
    <location>
        <begin position="343"/>
        <end position="362"/>
    </location>
</feature>
<feature type="transmembrane region" description="Helical" evidence="6">
    <location>
        <begin position="368"/>
        <end position="391"/>
    </location>
</feature>
<feature type="transmembrane region" description="Helical" evidence="6">
    <location>
        <begin position="127"/>
        <end position="150"/>
    </location>
</feature>
<feature type="transmembrane region" description="Helical" evidence="6">
    <location>
        <begin position="225"/>
        <end position="248"/>
    </location>
</feature>
<dbReference type="Pfam" id="PF07690">
    <property type="entry name" value="MFS_1"/>
    <property type="match status" value="1"/>
</dbReference>
<dbReference type="Proteomes" id="UP000830167">
    <property type="component" value="Chromosome"/>
</dbReference>
<feature type="transmembrane region" description="Helical" evidence="6">
    <location>
        <begin position="156"/>
        <end position="180"/>
    </location>
</feature>
<dbReference type="InterPro" id="IPR036259">
    <property type="entry name" value="MFS_trans_sf"/>
</dbReference>
<feature type="transmembrane region" description="Helical" evidence="6">
    <location>
        <begin position="98"/>
        <end position="115"/>
    </location>
</feature>
<accession>A0ABY4CE15</accession>
<gene>
    <name evidence="8" type="ORF">LSG31_12220</name>
</gene>
<dbReference type="PROSITE" id="PS50850">
    <property type="entry name" value="MFS"/>
    <property type="match status" value="1"/>
</dbReference>
<evidence type="ECO:0000256" key="2">
    <source>
        <dbReference type="ARBA" id="ARBA00022448"/>
    </source>
</evidence>
<dbReference type="PANTHER" id="PTHR23526:SF1">
    <property type="entry name" value="MAJOR FACILITATOR SUPERFAMILY MFS_1"/>
    <property type="match status" value="1"/>
</dbReference>
<reference evidence="8" key="1">
    <citation type="submission" date="2021-12" db="EMBL/GenBank/DDBJ databases">
        <title>Alicyclobacillaceae gen. nov., sp. nov., isolated from chalcocite enrichment system.</title>
        <authorList>
            <person name="Jiang Z."/>
        </authorList>
    </citation>
    <scope>NUCLEOTIDE SEQUENCE</scope>
    <source>
        <strain evidence="8">MYW30-H2</strain>
    </source>
</reference>
<dbReference type="Gene3D" id="1.20.1250.20">
    <property type="entry name" value="MFS general substrate transporter like domains"/>
    <property type="match status" value="2"/>
</dbReference>